<name>A0ACC3SNF9_9PEZI</name>
<dbReference type="Proteomes" id="UP001320706">
    <property type="component" value="Unassembled WGS sequence"/>
</dbReference>
<evidence type="ECO:0000313" key="2">
    <source>
        <dbReference type="Proteomes" id="UP001320706"/>
    </source>
</evidence>
<proteinExistence type="predicted"/>
<organism evidence="1 2">
    <name type="scientific">Zalaria obscura</name>
    <dbReference type="NCBI Taxonomy" id="2024903"/>
    <lineage>
        <taxon>Eukaryota</taxon>
        <taxon>Fungi</taxon>
        <taxon>Dikarya</taxon>
        <taxon>Ascomycota</taxon>
        <taxon>Pezizomycotina</taxon>
        <taxon>Dothideomycetes</taxon>
        <taxon>Dothideomycetidae</taxon>
        <taxon>Dothideales</taxon>
        <taxon>Zalariaceae</taxon>
        <taxon>Zalaria</taxon>
    </lineage>
</organism>
<comment type="caution">
    <text evidence="1">The sequence shown here is derived from an EMBL/GenBank/DDBJ whole genome shotgun (WGS) entry which is preliminary data.</text>
</comment>
<protein>
    <submittedName>
        <fullName evidence="1">Microtubule bundling protein</fullName>
    </submittedName>
</protein>
<dbReference type="EMBL" id="JAMKPW020000002">
    <property type="protein sequence ID" value="KAK8220002.1"/>
    <property type="molecule type" value="Genomic_DNA"/>
</dbReference>
<accession>A0ACC3SNF9</accession>
<sequence length="850" mass="94915">MPASKPRAHEVLGGLQADQGWPAAAEAMGPFRSCWQPDRMDTSYLSQQVTTIINQLHGYFDEIGVPSHERDTRESELFSALSETLHNQLRLVASEKHELTENAKRLVKTIRQMEASLDDTKVRDDYDAEDSDMRVTYPLLSCIEGLKQKHNTISKLHRERFEQVKKLVEALQSYASHLEPSFISVKLPPTSPNSKVPPTFDLSPTYVAALDNEFTRVYEEYNKRIVTVTTLADEIIHLWGELGTPQAQVDSAIVQHGRDAPEQLGLHQEDLARLQAKRDKLIEEKRGREKKLRDLKTTVEGLWNMLNVDEAERKQFMASNRGCGLRTINEFEDELSRLNELKRQNLHIFVEDARFKIQELWDSLYYSEEEMLEFTPAFSDVYSDALLSAHENEISRLEALKEQRAPTLALIDKHRSIIKDREDLAASSQDASRLMMRGQKGEKRDPTRLLREEKMRKRIAKELPKVEVELRKILESWENEYGRPFLVHGQRYLDELDAPAPKPAPTTSRAKTPSNPPPPARTTSARTAPPASRNGTMRGPPPPRSKTPTASIGRNPLSSSVMAPSSTTSTFASSVSHGSTLRSPSKIPARAPLSNLTHGHNSPERRPRTAMASHGRDENTSTIKSRPGAMGPPASTASRSTRVPPPKIKDYFAQPPPTPTPTSAHDMNVDRSASIVRHVDPEDVYDDNAPSYQRGHHSTHSAHSITSSASTTSRPASVLHHYQPHHQQAASLSESVSSMHSYRPSPALKQASRFEGYPLAPTSGISRQTSNTSSVITSQSHASSAVSGSENWETYTDNSDVEDGEPEPDARDAYYAKLRTHGGMKVAPPRMIREATVEGSDSWSDVGETF</sequence>
<evidence type="ECO:0000313" key="1">
    <source>
        <dbReference type="EMBL" id="KAK8220002.1"/>
    </source>
</evidence>
<reference evidence="1" key="1">
    <citation type="submission" date="2024-02" db="EMBL/GenBank/DDBJ databases">
        <title>Metagenome Assembled Genome of Zalaria obscura JY119.</title>
        <authorList>
            <person name="Vighnesh L."/>
            <person name="Jagadeeshwari U."/>
            <person name="Venkata Ramana C."/>
            <person name="Sasikala C."/>
        </authorList>
    </citation>
    <scope>NUCLEOTIDE SEQUENCE</scope>
    <source>
        <strain evidence="1">JY119</strain>
    </source>
</reference>
<keyword evidence="2" id="KW-1185">Reference proteome</keyword>
<gene>
    <name evidence="1" type="primary">ASE1</name>
    <name evidence="1" type="ORF">M8818_000418</name>
</gene>